<dbReference type="EMBL" id="VBAN01000049">
    <property type="protein sequence ID" value="TMI84703.1"/>
    <property type="molecule type" value="Genomic_DNA"/>
</dbReference>
<evidence type="ECO:0000313" key="4">
    <source>
        <dbReference type="Proteomes" id="UP000318093"/>
    </source>
</evidence>
<protein>
    <recommendedName>
        <fullName evidence="2">Ysc84 actin-binding domain-containing protein</fullName>
    </recommendedName>
</protein>
<feature type="signal peptide" evidence="1">
    <location>
        <begin position="1"/>
        <end position="30"/>
    </location>
</feature>
<organism evidence="3 4">
    <name type="scientific">Candidatus Segetimicrobium genomatis</name>
    <dbReference type="NCBI Taxonomy" id="2569760"/>
    <lineage>
        <taxon>Bacteria</taxon>
        <taxon>Bacillati</taxon>
        <taxon>Candidatus Sysuimicrobiota</taxon>
        <taxon>Candidatus Sysuimicrobiia</taxon>
        <taxon>Candidatus Sysuimicrobiales</taxon>
        <taxon>Candidatus Segetimicrobiaceae</taxon>
        <taxon>Candidatus Segetimicrobium</taxon>
    </lineage>
</organism>
<evidence type="ECO:0000313" key="3">
    <source>
        <dbReference type="EMBL" id="TMI84703.1"/>
    </source>
</evidence>
<feature type="domain" description="Ysc84 actin-binding" evidence="2">
    <location>
        <begin position="100"/>
        <end position="184"/>
    </location>
</feature>
<evidence type="ECO:0000259" key="2">
    <source>
        <dbReference type="Pfam" id="PF04366"/>
    </source>
</evidence>
<feature type="chain" id="PRO_5021908458" description="Ysc84 actin-binding domain-containing protein" evidence="1">
    <location>
        <begin position="31"/>
        <end position="187"/>
    </location>
</feature>
<dbReference type="InterPro" id="IPR007461">
    <property type="entry name" value="Ysc84_actin-binding"/>
</dbReference>
<evidence type="ECO:0000256" key="1">
    <source>
        <dbReference type="SAM" id="SignalP"/>
    </source>
</evidence>
<dbReference type="CDD" id="cd11524">
    <property type="entry name" value="SYLF"/>
    <property type="match status" value="1"/>
</dbReference>
<gene>
    <name evidence="3" type="ORF">E6H03_01560</name>
</gene>
<comment type="caution">
    <text evidence="3">The sequence shown here is derived from an EMBL/GenBank/DDBJ whole genome shotgun (WGS) entry which is preliminary data.</text>
</comment>
<name>A0A537JMD7_9BACT</name>
<dbReference type="AlphaFoldDB" id="A0A537JMD7"/>
<keyword evidence="1" id="KW-0732">Signal</keyword>
<proteinExistence type="predicted"/>
<reference evidence="3 4" key="1">
    <citation type="journal article" date="2019" name="Nat. Microbiol.">
        <title>Mediterranean grassland soil C-N compound turnover is dependent on rainfall and depth, and is mediated by genomically divergent microorganisms.</title>
        <authorList>
            <person name="Diamond S."/>
            <person name="Andeer P.F."/>
            <person name="Li Z."/>
            <person name="Crits-Christoph A."/>
            <person name="Burstein D."/>
            <person name="Anantharaman K."/>
            <person name="Lane K.R."/>
            <person name="Thomas B.C."/>
            <person name="Pan C."/>
            <person name="Northen T.R."/>
            <person name="Banfield J.F."/>
        </authorList>
    </citation>
    <scope>NUCLEOTIDE SEQUENCE [LARGE SCALE GENOMIC DNA]</scope>
    <source>
        <strain evidence="3">NP_6</strain>
    </source>
</reference>
<dbReference type="Pfam" id="PF04366">
    <property type="entry name" value="Ysc84"/>
    <property type="match status" value="1"/>
</dbReference>
<dbReference type="Proteomes" id="UP000318093">
    <property type="component" value="Unassembled WGS sequence"/>
</dbReference>
<sequence length="187" mass="19629">MRTRRVGRSGIWAVCLALLGGALLPGTAQAKTAQEVDAGVNAALNQFIKQVKGAKEFLQGAPGVLVFAGVYQAGLGIGGEYGEGALRIHGRTAGYYSIASASIGFQLGVQKKDIILVFLREGALKDFQAKSGWQVGVDGSVVLVDLGAQRSLDSTKFNQPIVGFVVGQKGLMYNLSLAGSKISKMRK</sequence>
<accession>A0A537JMD7</accession>